<gene>
    <name evidence="1" type="ORF">HW423_08600</name>
</gene>
<name>A0A839A812_9LACT</name>
<sequence>MQHQLTIQEAIFTLSNFNKQIDQLTYRFRSNFFGPVKVDGKPIAHDDKAKSNEEELVKYKQLITDTSALRHAIAKANNELIVENHSVTYQLEWVRQTRLLLTQLESLIQRQETRVETGVGVVEYSAYNETSIREDIDRLTKEVNKISSLIDQSNANSMISIDLLTEI</sequence>
<dbReference type="Gene3D" id="6.10.320.10">
    <property type="match status" value="1"/>
</dbReference>
<comment type="caution">
    <text evidence="1">The sequence shown here is derived from an EMBL/GenBank/DDBJ whole genome shotgun (WGS) entry which is preliminary data.</text>
</comment>
<dbReference type="RefSeq" id="WP_218931527.1">
    <property type="nucleotide sequence ID" value="NZ_JACAOA010000024.1"/>
</dbReference>
<evidence type="ECO:0008006" key="3">
    <source>
        <dbReference type="Google" id="ProtNLM"/>
    </source>
</evidence>
<organism evidence="1 2">
    <name type="scientific">Ruoffia halotolerans</name>
    <dbReference type="NCBI Taxonomy" id="2748684"/>
    <lineage>
        <taxon>Bacteria</taxon>
        <taxon>Bacillati</taxon>
        <taxon>Bacillota</taxon>
        <taxon>Bacilli</taxon>
        <taxon>Lactobacillales</taxon>
        <taxon>Aerococcaceae</taxon>
        <taxon>Ruoffia</taxon>
    </lineage>
</organism>
<reference evidence="1 2" key="1">
    <citation type="submission" date="2020-06" db="EMBL/GenBank/DDBJ databases">
        <title>Reclassification of Facklamia ignava, Facklamia soureckii and Facklami tabacinasalis as Falseniella iganva gen. nov., comb. nov., Hutsoniella ignava gen. nov., comb. nov., and Ruoffia tabacinasalis gen. nov., comb. nov and description of Ruoffia haltotolerans sp. nov., isolated from hypersaline Inland Sea of Qatar.</title>
        <authorList>
            <person name="Fotedar R."/>
            <person name="Sankaranarayanan K."/>
            <person name="Lawson P."/>
            <person name="Caldwell M."/>
            <person name="Zeyara A."/>
            <person name="Al Malki A."/>
            <person name="Ali M."/>
        </authorList>
    </citation>
    <scope>NUCLEOTIDE SEQUENCE [LARGE SCALE GENOMIC DNA]</scope>
    <source>
        <strain evidence="1 2">INB8</strain>
    </source>
</reference>
<evidence type="ECO:0000313" key="2">
    <source>
        <dbReference type="Proteomes" id="UP000571018"/>
    </source>
</evidence>
<dbReference type="AlphaFoldDB" id="A0A839A812"/>
<evidence type="ECO:0000313" key="1">
    <source>
        <dbReference type="EMBL" id="MBA5729843.1"/>
    </source>
</evidence>
<dbReference type="EMBL" id="JACAOA010000024">
    <property type="protein sequence ID" value="MBA5729843.1"/>
    <property type="molecule type" value="Genomic_DNA"/>
</dbReference>
<protein>
    <recommendedName>
        <fullName evidence="3">Septicolysin</fullName>
    </recommendedName>
</protein>
<accession>A0A839A812</accession>
<proteinExistence type="predicted"/>
<dbReference type="Proteomes" id="UP000571018">
    <property type="component" value="Unassembled WGS sequence"/>
</dbReference>
<keyword evidence="2" id="KW-1185">Reference proteome</keyword>